<evidence type="ECO:0000313" key="2">
    <source>
        <dbReference type="Proteomes" id="UP000824540"/>
    </source>
</evidence>
<name>A0A8T2MZU5_9TELE</name>
<accession>A0A8T2MZU5</accession>
<evidence type="ECO:0000313" key="1">
    <source>
        <dbReference type="EMBL" id="KAG9333303.1"/>
    </source>
</evidence>
<dbReference type="AlphaFoldDB" id="A0A8T2MZU5"/>
<proteinExistence type="predicted"/>
<gene>
    <name evidence="1" type="ORF">JZ751_012816</name>
</gene>
<dbReference type="EMBL" id="JAFBMS010000206">
    <property type="protein sequence ID" value="KAG9333303.1"/>
    <property type="molecule type" value="Genomic_DNA"/>
</dbReference>
<protein>
    <submittedName>
        <fullName evidence="1">Uncharacterized protein</fullName>
    </submittedName>
</protein>
<keyword evidence="2" id="KW-1185">Reference proteome</keyword>
<sequence>MLSMFGVRRHTATPIAFPCRCLPIYYSLQSLKRGSLKQAHCSSIPSVRPQWLVPAVHHDGAGAGWVGHLDSTDEGQQARGMVRHSVVRPAGEMELLHLPELIKPSL</sequence>
<reference evidence="1" key="1">
    <citation type="thesis" date="2021" institute="BYU ScholarsArchive" country="Provo, UT, USA">
        <title>Applications of and Algorithms for Genome Assembly and Genomic Analyses with an Emphasis on Marine Teleosts.</title>
        <authorList>
            <person name="Pickett B.D."/>
        </authorList>
    </citation>
    <scope>NUCLEOTIDE SEQUENCE</scope>
    <source>
        <strain evidence="1">HI-2016</strain>
    </source>
</reference>
<organism evidence="1 2">
    <name type="scientific">Albula glossodonta</name>
    <name type="common">roundjaw bonefish</name>
    <dbReference type="NCBI Taxonomy" id="121402"/>
    <lineage>
        <taxon>Eukaryota</taxon>
        <taxon>Metazoa</taxon>
        <taxon>Chordata</taxon>
        <taxon>Craniata</taxon>
        <taxon>Vertebrata</taxon>
        <taxon>Euteleostomi</taxon>
        <taxon>Actinopterygii</taxon>
        <taxon>Neopterygii</taxon>
        <taxon>Teleostei</taxon>
        <taxon>Albuliformes</taxon>
        <taxon>Albulidae</taxon>
        <taxon>Albula</taxon>
    </lineage>
</organism>
<comment type="caution">
    <text evidence="1">The sequence shown here is derived from an EMBL/GenBank/DDBJ whole genome shotgun (WGS) entry which is preliminary data.</text>
</comment>
<dbReference type="Proteomes" id="UP000824540">
    <property type="component" value="Unassembled WGS sequence"/>
</dbReference>